<feature type="compositionally biased region" description="Acidic residues" evidence="1">
    <location>
        <begin position="25"/>
        <end position="39"/>
    </location>
</feature>
<keyword evidence="3" id="KW-1185">Reference proteome</keyword>
<feature type="compositionally biased region" description="Low complexity" evidence="1">
    <location>
        <begin position="203"/>
        <end position="217"/>
    </location>
</feature>
<evidence type="ECO:0008006" key="4">
    <source>
        <dbReference type="Google" id="ProtNLM"/>
    </source>
</evidence>
<evidence type="ECO:0000256" key="1">
    <source>
        <dbReference type="SAM" id="MobiDB-lite"/>
    </source>
</evidence>
<feature type="region of interest" description="Disordered" evidence="1">
    <location>
        <begin position="1"/>
        <end position="323"/>
    </location>
</feature>
<gene>
    <name evidence="2" type="ORF">NEMBOFW57_000865</name>
</gene>
<accession>A0AAD4F0Q3</accession>
<feature type="compositionally biased region" description="Basic and acidic residues" evidence="1">
    <location>
        <begin position="128"/>
        <end position="141"/>
    </location>
</feature>
<comment type="caution">
    <text evidence="2">The sequence shown here is derived from an EMBL/GenBank/DDBJ whole genome shotgun (WGS) entry which is preliminary data.</text>
</comment>
<sequence length="370" mass="41066">MAPRRSPRNQVQQTEKTPDVIEILSDSEPEALDVEDEAPEPAPNTEDVNEQPLLKAAGIRYKIEKSESEEPLQEPQGSPSSAKLAVRTRDTGSVKHRHVSIEIPLPTSTELRRRNVDGSGSQDGNEEDVFKTPSERRHITFDDSDNGEFVTPREAPSRDPLESSISKQVGNEGQEDEESEEESDDEAPEAVSTRAAEADTLKASEAAAKAVEQQAAALKRKRQERDALLKKQAEEKKRTQRPAKQEEGDESALPAAQIPTPEKRKREVPKLLPLELLESDDEDDVARESSSAADGKNKRRKLGGAEQALLREPKLPKDKRLGSTAYRVVKGTGDVRMAPKVKKQTVSLKETLLRRNRIAQPRGGFFVKNR</sequence>
<feature type="compositionally biased region" description="Acidic residues" evidence="1">
    <location>
        <begin position="173"/>
        <end position="188"/>
    </location>
</feature>
<dbReference type="InterPro" id="IPR013268">
    <property type="entry name" value="UTP16"/>
</dbReference>
<name>A0AAD4F0Q3_9PEZI</name>
<dbReference type="EMBL" id="JAHCVI010000001">
    <property type="protein sequence ID" value="KAG7290860.1"/>
    <property type="molecule type" value="Genomic_DNA"/>
</dbReference>
<evidence type="ECO:0000313" key="3">
    <source>
        <dbReference type="Proteomes" id="UP001197093"/>
    </source>
</evidence>
<proteinExistence type="predicted"/>
<organism evidence="2 3">
    <name type="scientific">Staphylotrichum longicolle</name>
    <dbReference type="NCBI Taxonomy" id="669026"/>
    <lineage>
        <taxon>Eukaryota</taxon>
        <taxon>Fungi</taxon>
        <taxon>Dikarya</taxon>
        <taxon>Ascomycota</taxon>
        <taxon>Pezizomycotina</taxon>
        <taxon>Sordariomycetes</taxon>
        <taxon>Sordariomycetidae</taxon>
        <taxon>Sordariales</taxon>
        <taxon>Chaetomiaceae</taxon>
        <taxon>Staphylotrichum</taxon>
    </lineage>
</organism>
<feature type="compositionally biased region" description="Basic and acidic residues" evidence="1">
    <location>
        <begin position="309"/>
        <end position="321"/>
    </location>
</feature>
<dbReference type="AlphaFoldDB" id="A0AAD4F0Q3"/>
<evidence type="ECO:0000313" key="2">
    <source>
        <dbReference type="EMBL" id="KAG7290860.1"/>
    </source>
</evidence>
<dbReference type="Proteomes" id="UP001197093">
    <property type="component" value="Unassembled WGS sequence"/>
</dbReference>
<dbReference type="Pfam" id="PF08297">
    <property type="entry name" value="U3_snoRNA_assoc"/>
    <property type="match status" value="1"/>
</dbReference>
<protein>
    <recommendedName>
        <fullName evidence="4">U3 snoRNA associated</fullName>
    </recommendedName>
</protein>
<feature type="compositionally biased region" description="Basic and acidic residues" evidence="1">
    <location>
        <begin position="223"/>
        <end position="237"/>
    </location>
</feature>
<dbReference type="GO" id="GO:0030515">
    <property type="term" value="F:snoRNA binding"/>
    <property type="evidence" value="ECO:0007669"/>
    <property type="project" value="InterPro"/>
</dbReference>
<dbReference type="GO" id="GO:0006364">
    <property type="term" value="P:rRNA processing"/>
    <property type="evidence" value="ECO:0007669"/>
    <property type="project" value="InterPro"/>
</dbReference>
<reference evidence="2" key="1">
    <citation type="submission" date="2023-02" db="EMBL/GenBank/DDBJ databases">
        <authorList>
            <person name="Palmer J.M."/>
        </authorList>
    </citation>
    <scope>NUCLEOTIDE SEQUENCE</scope>
    <source>
        <strain evidence="2">FW57</strain>
    </source>
</reference>